<sequence>MQDANNIEFYPNTHNILEILCWKLCYDISNLKMLSFPGRDECDWCMEMVDDNGCLMVCVH</sequence>
<evidence type="ECO:0000313" key="1">
    <source>
        <dbReference type="EnsemblPlants" id="Solyc01g017640.2.1"/>
    </source>
</evidence>
<dbReference type="Proteomes" id="UP000004994">
    <property type="component" value="Chromosome 1"/>
</dbReference>
<reference evidence="1" key="1">
    <citation type="journal article" date="2012" name="Nature">
        <title>The tomato genome sequence provides insights into fleshy fruit evolution.</title>
        <authorList>
            <consortium name="Tomato Genome Consortium"/>
        </authorList>
    </citation>
    <scope>NUCLEOTIDE SEQUENCE [LARGE SCALE GENOMIC DNA]</scope>
    <source>
        <strain evidence="1">cv. Heinz 1706</strain>
    </source>
</reference>
<accession>A0A3Q7EBU3</accession>
<reference evidence="1" key="2">
    <citation type="submission" date="2019-01" db="UniProtKB">
        <authorList>
            <consortium name="EnsemblPlants"/>
        </authorList>
    </citation>
    <scope>IDENTIFICATION</scope>
    <source>
        <strain evidence="1">cv. Heinz 1706</strain>
    </source>
</reference>
<organism evidence="1">
    <name type="scientific">Solanum lycopersicum</name>
    <name type="common">Tomato</name>
    <name type="synonym">Lycopersicon esculentum</name>
    <dbReference type="NCBI Taxonomy" id="4081"/>
    <lineage>
        <taxon>Eukaryota</taxon>
        <taxon>Viridiplantae</taxon>
        <taxon>Streptophyta</taxon>
        <taxon>Embryophyta</taxon>
        <taxon>Tracheophyta</taxon>
        <taxon>Spermatophyta</taxon>
        <taxon>Magnoliopsida</taxon>
        <taxon>eudicotyledons</taxon>
        <taxon>Gunneridae</taxon>
        <taxon>Pentapetalae</taxon>
        <taxon>asterids</taxon>
        <taxon>lamiids</taxon>
        <taxon>Solanales</taxon>
        <taxon>Solanaceae</taxon>
        <taxon>Solanoideae</taxon>
        <taxon>Solaneae</taxon>
        <taxon>Solanum</taxon>
        <taxon>Solanum subgen. Lycopersicon</taxon>
    </lineage>
</organism>
<dbReference type="PaxDb" id="4081-Solyc01g017640.1.1"/>
<proteinExistence type="predicted"/>
<evidence type="ECO:0000313" key="2">
    <source>
        <dbReference type="Proteomes" id="UP000004994"/>
    </source>
</evidence>
<keyword evidence="2" id="KW-1185">Reference proteome</keyword>
<dbReference type="AlphaFoldDB" id="A0A3Q7EBU3"/>
<dbReference type="InParanoid" id="A0A3Q7EBU3"/>
<name>A0A3Q7EBU3_SOLLC</name>
<protein>
    <submittedName>
        <fullName evidence="1">Uncharacterized protein</fullName>
    </submittedName>
</protein>
<dbReference type="Gramene" id="Solyc01g017640.2.1">
    <property type="protein sequence ID" value="Solyc01g017640.2.1"/>
    <property type="gene ID" value="Solyc01g017640.2"/>
</dbReference>
<dbReference type="EnsemblPlants" id="Solyc01g017640.2.1">
    <property type="protein sequence ID" value="Solyc01g017640.2.1"/>
    <property type="gene ID" value="Solyc01g017640.2"/>
</dbReference>